<dbReference type="InterPro" id="IPR031100">
    <property type="entry name" value="LOG_fam"/>
</dbReference>
<dbReference type="GO" id="GO:0009691">
    <property type="term" value="P:cytokinin biosynthetic process"/>
    <property type="evidence" value="ECO:0007669"/>
    <property type="project" value="InterPro"/>
</dbReference>
<dbReference type="PANTHER" id="PTHR31223">
    <property type="entry name" value="LOG FAMILY PROTEIN YJL055W"/>
    <property type="match status" value="1"/>
</dbReference>
<evidence type="ECO:0000313" key="1">
    <source>
        <dbReference type="EMBL" id="CBH98058.1"/>
    </source>
</evidence>
<protein>
    <recommendedName>
        <fullName evidence="2">Cytokinin riboside 5'-monophosphate phosphoribohydrolase</fullName>
    </recommendedName>
</protein>
<comment type="caution">
    <text evidence="1">The sequence shown here is derived from an EMBL/GenBank/DDBJ whole genome shotgun (WGS) entry which is preliminary data.</text>
</comment>
<reference evidence="1" key="1">
    <citation type="submission" date="2009-10" db="EMBL/GenBank/DDBJ databases">
        <title>Diversity of trophic interactions inside an arsenic-rich microbial ecosystem.</title>
        <authorList>
            <person name="Bertin P.N."/>
            <person name="Heinrich-Salmeron A."/>
            <person name="Pelletier E."/>
            <person name="Goulhen-Chollet F."/>
            <person name="Arsene-Ploetze F."/>
            <person name="Gallien S."/>
            <person name="Calteau A."/>
            <person name="Vallenet D."/>
            <person name="Casiot C."/>
            <person name="Chane-Woon-Ming B."/>
            <person name="Giloteaux L."/>
            <person name="Barakat M."/>
            <person name="Bonnefoy V."/>
            <person name="Bruneel O."/>
            <person name="Chandler M."/>
            <person name="Cleiss J."/>
            <person name="Duran R."/>
            <person name="Elbaz-Poulichet F."/>
            <person name="Fonknechten N."/>
            <person name="Lauga B."/>
            <person name="Mornico D."/>
            <person name="Ortet P."/>
            <person name="Schaeffer C."/>
            <person name="Siguier P."/>
            <person name="Alexander Thil Smith A."/>
            <person name="Van Dorsselaer A."/>
            <person name="Weissenbach J."/>
            <person name="Medigue C."/>
            <person name="Le Paslier D."/>
        </authorList>
    </citation>
    <scope>NUCLEOTIDE SEQUENCE</scope>
</reference>
<dbReference type="InterPro" id="IPR005269">
    <property type="entry name" value="LOG"/>
</dbReference>
<sequence>MHSVCVYCGSRAGTDPVYTEAATAMGRAIAHRAMTLIYGGGSVGLMHATAEAALAGGGRVVGVITELLMQREVGHTGLSELHIVENMHQRKKMMADYADGFIALPGGLGTLEELFEVWTWRQLGYHNKPIGLLNVQGYYDPLLDFLAQSREQGFVRTEVLAPLVVETDPGRLLDRMVGSQPVQDDPWWRMREAI</sequence>
<dbReference type="Pfam" id="PF03641">
    <property type="entry name" value="Lysine_decarbox"/>
    <property type="match status" value="1"/>
</dbReference>
<organism evidence="1">
    <name type="scientific">mine drainage metagenome</name>
    <dbReference type="NCBI Taxonomy" id="410659"/>
    <lineage>
        <taxon>unclassified sequences</taxon>
        <taxon>metagenomes</taxon>
        <taxon>ecological metagenomes</taxon>
    </lineage>
</organism>
<dbReference type="AlphaFoldDB" id="E6PT01"/>
<name>E6PT01_9ZZZZ</name>
<dbReference type="GO" id="GO:0016799">
    <property type="term" value="F:hydrolase activity, hydrolyzing N-glycosyl compounds"/>
    <property type="evidence" value="ECO:0007669"/>
    <property type="project" value="TreeGrafter"/>
</dbReference>
<proteinExistence type="predicted"/>
<dbReference type="EMBL" id="CABM01000048">
    <property type="protein sequence ID" value="CBH98058.1"/>
    <property type="molecule type" value="Genomic_DNA"/>
</dbReference>
<gene>
    <name evidence="1" type="ORF">CARN2_3534</name>
</gene>
<accession>E6PT01</accession>
<evidence type="ECO:0008006" key="2">
    <source>
        <dbReference type="Google" id="ProtNLM"/>
    </source>
</evidence>
<dbReference type="PANTHER" id="PTHR31223:SF70">
    <property type="entry name" value="LOG FAMILY PROTEIN YJL055W"/>
    <property type="match status" value="1"/>
</dbReference>
<dbReference type="GO" id="GO:0005829">
    <property type="term" value="C:cytosol"/>
    <property type="evidence" value="ECO:0007669"/>
    <property type="project" value="TreeGrafter"/>
</dbReference>
<dbReference type="NCBIfam" id="TIGR00730">
    <property type="entry name" value="Rossman fold protein, TIGR00730 family"/>
    <property type="match status" value="1"/>
</dbReference>
<dbReference type="SUPFAM" id="SSF102405">
    <property type="entry name" value="MCP/YpsA-like"/>
    <property type="match status" value="1"/>
</dbReference>
<dbReference type="Gene3D" id="3.40.50.450">
    <property type="match status" value="1"/>
</dbReference>